<dbReference type="EMBL" id="AYRZ02000007">
    <property type="protein sequence ID" value="PHT76426.1"/>
    <property type="molecule type" value="Genomic_DNA"/>
</dbReference>
<dbReference type="AlphaFoldDB" id="A0A2G2Z354"/>
<name>A0A2G2Z354_CAPAN</name>
<proteinExistence type="predicted"/>
<evidence type="ECO:0008006" key="3">
    <source>
        <dbReference type="Google" id="ProtNLM"/>
    </source>
</evidence>
<dbReference type="CDD" id="cd09272">
    <property type="entry name" value="RNase_HI_RT_Ty1"/>
    <property type="match status" value="1"/>
</dbReference>
<dbReference type="Gramene" id="PHT76426">
    <property type="protein sequence ID" value="PHT76426"/>
    <property type="gene ID" value="T459_19948"/>
</dbReference>
<dbReference type="PANTHER" id="PTHR11439:SF496">
    <property type="entry name" value="RNA-DIRECTED DNA POLYMERASE"/>
    <property type="match status" value="1"/>
</dbReference>
<dbReference type="Proteomes" id="UP000222542">
    <property type="component" value="Unassembled WGS sequence"/>
</dbReference>
<reference evidence="1 2" key="1">
    <citation type="journal article" date="2014" name="Nat. Genet.">
        <title>Genome sequence of the hot pepper provides insights into the evolution of pungency in Capsicum species.</title>
        <authorList>
            <person name="Kim S."/>
            <person name="Park M."/>
            <person name="Yeom S.I."/>
            <person name="Kim Y.M."/>
            <person name="Lee J.M."/>
            <person name="Lee H.A."/>
            <person name="Seo E."/>
            <person name="Choi J."/>
            <person name="Cheong K."/>
            <person name="Kim K.T."/>
            <person name="Jung K."/>
            <person name="Lee G.W."/>
            <person name="Oh S.K."/>
            <person name="Bae C."/>
            <person name="Kim S.B."/>
            <person name="Lee H.Y."/>
            <person name="Kim S.Y."/>
            <person name="Kim M.S."/>
            <person name="Kang B.C."/>
            <person name="Jo Y.D."/>
            <person name="Yang H.B."/>
            <person name="Jeong H.J."/>
            <person name="Kang W.H."/>
            <person name="Kwon J.K."/>
            <person name="Shin C."/>
            <person name="Lim J.Y."/>
            <person name="Park J.H."/>
            <person name="Huh J.H."/>
            <person name="Kim J.S."/>
            <person name="Kim B.D."/>
            <person name="Cohen O."/>
            <person name="Paran I."/>
            <person name="Suh M.C."/>
            <person name="Lee S.B."/>
            <person name="Kim Y.K."/>
            <person name="Shin Y."/>
            <person name="Noh S.J."/>
            <person name="Park J."/>
            <person name="Seo Y.S."/>
            <person name="Kwon S.Y."/>
            <person name="Kim H.A."/>
            <person name="Park J.M."/>
            <person name="Kim H.J."/>
            <person name="Choi S.B."/>
            <person name="Bosland P.W."/>
            <person name="Reeves G."/>
            <person name="Jo S.H."/>
            <person name="Lee B.W."/>
            <person name="Cho H.T."/>
            <person name="Choi H.S."/>
            <person name="Lee M.S."/>
            <person name="Yu Y."/>
            <person name="Do Choi Y."/>
            <person name="Park B.S."/>
            <person name="van Deynze A."/>
            <person name="Ashrafi H."/>
            <person name="Hill T."/>
            <person name="Kim W.T."/>
            <person name="Pai H.S."/>
            <person name="Ahn H.K."/>
            <person name="Yeam I."/>
            <person name="Giovannoni J.J."/>
            <person name="Rose J.K."/>
            <person name="Sorensen I."/>
            <person name="Lee S.J."/>
            <person name="Kim R.W."/>
            <person name="Choi I.Y."/>
            <person name="Choi B.S."/>
            <person name="Lim J.S."/>
            <person name="Lee Y.H."/>
            <person name="Choi D."/>
        </authorList>
    </citation>
    <scope>NUCLEOTIDE SEQUENCE [LARGE SCALE GENOMIC DNA]</scope>
    <source>
        <strain evidence="2">cv. CM334</strain>
    </source>
</reference>
<gene>
    <name evidence="1" type="ORF">T459_19948</name>
</gene>
<evidence type="ECO:0000313" key="1">
    <source>
        <dbReference type="EMBL" id="PHT76426.1"/>
    </source>
</evidence>
<sequence>MLVFHSVPIGNTNSDFQSDIDSTKSTSGYVFTLGGGAIIWKSIRQPCVTDSTMEAEYVVASEVAKKAIWLGNFLKEFAVIPSIQTPLSLYCDNSGAVLNSKEPRSHKIHKHIERKYYLIPDITQQGDVNVLKIKSKKNLADSLMKGLT</sequence>
<dbReference type="STRING" id="4072.A0A2G2Z354"/>
<comment type="caution">
    <text evidence="1">The sequence shown here is derived from an EMBL/GenBank/DDBJ whole genome shotgun (WGS) entry which is preliminary data.</text>
</comment>
<dbReference type="PANTHER" id="PTHR11439">
    <property type="entry name" value="GAG-POL-RELATED RETROTRANSPOSON"/>
    <property type="match status" value="1"/>
</dbReference>
<protein>
    <recommendedName>
        <fullName evidence="3">Retrovirus-related Pol polyprotein from transposon TNT 1-94</fullName>
    </recommendedName>
</protein>
<accession>A0A2G2Z354</accession>
<organism evidence="1 2">
    <name type="scientific">Capsicum annuum</name>
    <name type="common">Capsicum pepper</name>
    <dbReference type="NCBI Taxonomy" id="4072"/>
    <lineage>
        <taxon>Eukaryota</taxon>
        <taxon>Viridiplantae</taxon>
        <taxon>Streptophyta</taxon>
        <taxon>Embryophyta</taxon>
        <taxon>Tracheophyta</taxon>
        <taxon>Spermatophyta</taxon>
        <taxon>Magnoliopsida</taxon>
        <taxon>eudicotyledons</taxon>
        <taxon>Gunneridae</taxon>
        <taxon>Pentapetalae</taxon>
        <taxon>asterids</taxon>
        <taxon>lamiids</taxon>
        <taxon>Solanales</taxon>
        <taxon>Solanaceae</taxon>
        <taxon>Solanoideae</taxon>
        <taxon>Capsiceae</taxon>
        <taxon>Capsicum</taxon>
    </lineage>
</organism>
<evidence type="ECO:0000313" key="2">
    <source>
        <dbReference type="Proteomes" id="UP000222542"/>
    </source>
</evidence>
<keyword evidence="2" id="KW-1185">Reference proteome</keyword>
<reference evidence="1 2" key="2">
    <citation type="journal article" date="2017" name="Genome Biol.">
        <title>New reference genome sequences of hot pepper reveal the massive evolution of plant disease-resistance genes by retroduplication.</title>
        <authorList>
            <person name="Kim S."/>
            <person name="Park J."/>
            <person name="Yeom S.I."/>
            <person name="Kim Y.M."/>
            <person name="Seo E."/>
            <person name="Kim K.T."/>
            <person name="Kim M.S."/>
            <person name="Lee J.M."/>
            <person name="Cheong K."/>
            <person name="Shin H.S."/>
            <person name="Kim S.B."/>
            <person name="Han K."/>
            <person name="Lee J."/>
            <person name="Park M."/>
            <person name="Lee H.A."/>
            <person name="Lee H.Y."/>
            <person name="Lee Y."/>
            <person name="Oh S."/>
            <person name="Lee J.H."/>
            <person name="Choi E."/>
            <person name="Choi E."/>
            <person name="Lee S.E."/>
            <person name="Jeon J."/>
            <person name="Kim H."/>
            <person name="Choi G."/>
            <person name="Song H."/>
            <person name="Lee J."/>
            <person name="Lee S.C."/>
            <person name="Kwon J.K."/>
            <person name="Lee H.Y."/>
            <person name="Koo N."/>
            <person name="Hong Y."/>
            <person name="Kim R.W."/>
            <person name="Kang W.H."/>
            <person name="Huh J.H."/>
            <person name="Kang B.C."/>
            <person name="Yang T.J."/>
            <person name="Lee Y.H."/>
            <person name="Bennetzen J.L."/>
            <person name="Choi D."/>
        </authorList>
    </citation>
    <scope>NUCLEOTIDE SEQUENCE [LARGE SCALE GENOMIC DNA]</scope>
    <source>
        <strain evidence="2">cv. CM334</strain>
    </source>
</reference>
<dbReference type="OMA" id="CTIANDP"/>